<comment type="caution">
    <text evidence="2">The sequence shown here is derived from an EMBL/GenBank/DDBJ whole genome shotgun (WGS) entry which is preliminary data.</text>
</comment>
<feature type="region of interest" description="Disordered" evidence="1">
    <location>
        <begin position="118"/>
        <end position="165"/>
    </location>
</feature>
<proteinExistence type="predicted"/>
<feature type="compositionally biased region" description="Acidic residues" evidence="1">
    <location>
        <begin position="148"/>
        <end position="164"/>
    </location>
</feature>
<protein>
    <submittedName>
        <fullName evidence="2">Uncharacterized protein</fullName>
    </submittedName>
</protein>
<dbReference type="AlphaFoldDB" id="A0AAN7YAB2"/>
<gene>
    <name evidence="2" type="ORF">LTR05_005812</name>
</gene>
<evidence type="ECO:0000256" key="1">
    <source>
        <dbReference type="SAM" id="MobiDB-lite"/>
    </source>
</evidence>
<accession>A0AAN7YAB2</accession>
<organism evidence="2 3">
    <name type="scientific">Lithohypha guttulata</name>
    <dbReference type="NCBI Taxonomy" id="1690604"/>
    <lineage>
        <taxon>Eukaryota</taxon>
        <taxon>Fungi</taxon>
        <taxon>Dikarya</taxon>
        <taxon>Ascomycota</taxon>
        <taxon>Pezizomycotina</taxon>
        <taxon>Eurotiomycetes</taxon>
        <taxon>Chaetothyriomycetidae</taxon>
        <taxon>Chaetothyriales</taxon>
        <taxon>Trichomeriaceae</taxon>
        <taxon>Lithohypha</taxon>
    </lineage>
</organism>
<evidence type="ECO:0000313" key="3">
    <source>
        <dbReference type="Proteomes" id="UP001309876"/>
    </source>
</evidence>
<reference evidence="2 3" key="1">
    <citation type="submission" date="2023-08" db="EMBL/GenBank/DDBJ databases">
        <title>Black Yeasts Isolated from many extreme environments.</title>
        <authorList>
            <person name="Coleine C."/>
            <person name="Stajich J.E."/>
            <person name="Selbmann L."/>
        </authorList>
    </citation>
    <scope>NUCLEOTIDE SEQUENCE [LARGE SCALE GENOMIC DNA]</scope>
    <source>
        <strain evidence="2 3">CCFEE 5910</strain>
    </source>
</reference>
<keyword evidence="3" id="KW-1185">Reference proteome</keyword>
<name>A0AAN7YAB2_9EURO</name>
<dbReference type="EMBL" id="JAVRRJ010000005">
    <property type="protein sequence ID" value="KAK5084734.1"/>
    <property type="molecule type" value="Genomic_DNA"/>
</dbReference>
<dbReference type="Proteomes" id="UP001309876">
    <property type="component" value="Unassembled WGS sequence"/>
</dbReference>
<sequence length="278" mass="30545">MTTKSTNADHCSLQDAKTQAQIHATNSEETHDEAPLTTTTPSMDDVSATIPSPPSTPSKFGGFEAKTSLGRSRVESVSLAAPPNTPAVEPVGALGEDKGFGEKLRNISLDDVRKKKNRLSVVAAVQDKEGKESDSERKKEEMGTVSDNDGDDENEDSGEDDLQDDWLKVHRSATGEVSEESPRAQEKQKALWLASLVRRLGLNEGFHSDDDGFMDDINLARNIADRETSRQAESHQAKKLAATYLKLEREIWAAHIECHQHHLERLHIQGDTPGLTLD</sequence>
<feature type="compositionally biased region" description="Polar residues" evidence="1">
    <location>
        <begin position="1"/>
        <end position="25"/>
    </location>
</feature>
<evidence type="ECO:0000313" key="2">
    <source>
        <dbReference type="EMBL" id="KAK5084734.1"/>
    </source>
</evidence>
<feature type="compositionally biased region" description="Basic and acidic residues" evidence="1">
    <location>
        <begin position="126"/>
        <end position="142"/>
    </location>
</feature>
<feature type="region of interest" description="Disordered" evidence="1">
    <location>
        <begin position="1"/>
        <end position="101"/>
    </location>
</feature>